<feature type="non-terminal residue" evidence="1">
    <location>
        <position position="1"/>
    </location>
</feature>
<organism evidence="1 2">
    <name type="scientific">Trichinella spiralis</name>
    <name type="common">Trichina worm</name>
    <dbReference type="NCBI Taxonomy" id="6334"/>
    <lineage>
        <taxon>Eukaryota</taxon>
        <taxon>Metazoa</taxon>
        <taxon>Ecdysozoa</taxon>
        <taxon>Nematoda</taxon>
        <taxon>Enoplea</taxon>
        <taxon>Dorylaimia</taxon>
        <taxon>Trichinellida</taxon>
        <taxon>Trichinellidae</taxon>
        <taxon>Trichinella</taxon>
    </lineage>
</organism>
<dbReference type="AlphaFoldDB" id="A0A0V1AN62"/>
<dbReference type="EMBL" id="JYDH01000505">
    <property type="protein sequence ID" value="KRY26248.1"/>
    <property type="molecule type" value="Genomic_DNA"/>
</dbReference>
<name>A0A0V1AN62_TRISP</name>
<sequence>LSNSAAEFVAKILNARAAKRKTVPKLNLCQSQFVASRKVYHELREQEALLQNIDPHMRAELEKEFEEESASTKRHIIGVMGLIGKLFVWKMITLTILCEGFLVRVLYVENGYCFAWWTCGHHVERPIGFFLIFSIVGILQRHPHAARASAASQLKFIILELIISTARNKTVFLFIAKSVRVFFKKALVAVGTHWPGCPAPLVHWSDFS</sequence>
<protein>
    <submittedName>
        <fullName evidence="1">Uncharacterized protein</fullName>
    </submittedName>
</protein>
<dbReference type="Gene3D" id="1.25.40.180">
    <property type="match status" value="1"/>
</dbReference>
<gene>
    <name evidence="1" type="ORF">T01_8907</name>
</gene>
<reference evidence="1 2" key="1">
    <citation type="submission" date="2015-01" db="EMBL/GenBank/DDBJ databases">
        <title>Evolution of Trichinella species and genotypes.</title>
        <authorList>
            <person name="Korhonen P.K."/>
            <person name="Edoardo P."/>
            <person name="Giuseppe L.R."/>
            <person name="Gasser R.B."/>
        </authorList>
    </citation>
    <scope>NUCLEOTIDE SEQUENCE [LARGE SCALE GENOMIC DNA]</scope>
    <source>
        <strain evidence="1">ISS3</strain>
    </source>
</reference>
<accession>A0A0V1AN62</accession>
<dbReference type="Proteomes" id="UP000054776">
    <property type="component" value="Unassembled WGS sequence"/>
</dbReference>
<comment type="caution">
    <text evidence="1">The sequence shown here is derived from an EMBL/GenBank/DDBJ whole genome shotgun (WGS) entry which is preliminary data.</text>
</comment>
<feature type="non-terminal residue" evidence="1">
    <location>
        <position position="208"/>
    </location>
</feature>
<evidence type="ECO:0000313" key="1">
    <source>
        <dbReference type="EMBL" id="KRY26248.1"/>
    </source>
</evidence>
<dbReference type="InParanoid" id="A0A0V1AN62"/>
<proteinExistence type="predicted"/>
<keyword evidence="2" id="KW-1185">Reference proteome</keyword>
<evidence type="ECO:0000313" key="2">
    <source>
        <dbReference type="Proteomes" id="UP000054776"/>
    </source>
</evidence>